<dbReference type="Pfam" id="PF01794">
    <property type="entry name" value="Ferric_reduct"/>
    <property type="match status" value="1"/>
</dbReference>
<dbReference type="Gene3D" id="2.40.30.10">
    <property type="entry name" value="Translation factors"/>
    <property type="match status" value="1"/>
</dbReference>
<dbReference type="InterPro" id="IPR050369">
    <property type="entry name" value="RBOH/FRE"/>
</dbReference>
<feature type="transmembrane region" description="Helical" evidence="6">
    <location>
        <begin position="179"/>
        <end position="203"/>
    </location>
</feature>
<dbReference type="InterPro" id="IPR017938">
    <property type="entry name" value="Riboflavin_synthase-like_b-brl"/>
</dbReference>
<dbReference type="PANTHER" id="PTHR11972">
    <property type="entry name" value="NADPH OXIDASE"/>
    <property type="match status" value="1"/>
</dbReference>
<organism evidence="8 9">
    <name type="scientific">Rubus argutus</name>
    <name type="common">Southern blackberry</name>
    <dbReference type="NCBI Taxonomy" id="59490"/>
    <lineage>
        <taxon>Eukaryota</taxon>
        <taxon>Viridiplantae</taxon>
        <taxon>Streptophyta</taxon>
        <taxon>Embryophyta</taxon>
        <taxon>Tracheophyta</taxon>
        <taxon>Spermatophyta</taxon>
        <taxon>Magnoliopsida</taxon>
        <taxon>eudicotyledons</taxon>
        <taxon>Gunneridae</taxon>
        <taxon>Pentapetalae</taxon>
        <taxon>rosids</taxon>
        <taxon>fabids</taxon>
        <taxon>Rosales</taxon>
        <taxon>Rosaceae</taxon>
        <taxon>Rosoideae</taxon>
        <taxon>Rosoideae incertae sedis</taxon>
        <taxon>Rubus</taxon>
    </lineage>
</organism>
<dbReference type="SUPFAM" id="SSF52343">
    <property type="entry name" value="Ferredoxin reductase-like, C-terminal NADP-linked domain"/>
    <property type="match status" value="1"/>
</dbReference>
<dbReference type="PANTHER" id="PTHR11972:SF167">
    <property type="entry name" value="FERRIC REDUCTION OXIDASE 7, CHLOROPLASTIC-LIKE"/>
    <property type="match status" value="1"/>
</dbReference>
<feature type="transmembrane region" description="Helical" evidence="6">
    <location>
        <begin position="301"/>
        <end position="330"/>
    </location>
</feature>
<dbReference type="InterPro" id="IPR013130">
    <property type="entry name" value="Fe3_Rdtase_TM_dom"/>
</dbReference>
<evidence type="ECO:0000256" key="5">
    <source>
        <dbReference type="ARBA" id="ARBA00023136"/>
    </source>
</evidence>
<feature type="domain" description="FAD-binding FR-type" evidence="7">
    <location>
        <begin position="338"/>
        <end position="454"/>
    </location>
</feature>
<dbReference type="InterPro" id="IPR013112">
    <property type="entry name" value="FAD-bd_8"/>
</dbReference>
<keyword evidence="2 6" id="KW-0812">Transmembrane</keyword>
<dbReference type="GO" id="GO:0005886">
    <property type="term" value="C:plasma membrane"/>
    <property type="evidence" value="ECO:0007669"/>
    <property type="project" value="TreeGrafter"/>
</dbReference>
<feature type="transmembrane region" description="Helical" evidence="6">
    <location>
        <begin position="572"/>
        <end position="592"/>
    </location>
</feature>
<dbReference type="InterPro" id="IPR013121">
    <property type="entry name" value="Fe_red_NAD-bd_6"/>
</dbReference>
<keyword evidence="9" id="KW-1185">Reference proteome</keyword>
<dbReference type="SFLD" id="SFLDS00052">
    <property type="entry name" value="Ferric_Reductase_Domain"/>
    <property type="match status" value="1"/>
</dbReference>
<evidence type="ECO:0000259" key="7">
    <source>
        <dbReference type="PROSITE" id="PS51384"/>
    </source>
</evidence>
<comment type="caution">
    <text evidence="8">The sequence shown here is derived from an EMBL/GenBank/DDBJ whole genome shotgun (WGS) entry which is preliminary data.</text>
</comment>
<dbReference type="SUPFAM" id="SSF63380">
    <property type="entry name" value="Riboflavin synthase domain-like"/>
    <property type="match status" value="1"/>
</dbReference>
<feature type="transmembrane region" description="Helical" evidence="6">
    <location>
        <begin position="264"/>
        <end position="281"/>
    </location>
</feature>
<feature type="transmembrane region" description="Helical" evidence="6">
    <location>
        <begin position="81"/>
        <end position="103"/>
    </location>
</feature>
<accession>A0AAW1WVH8</accession>
<feature type="transmembrane region" description="Helical" evidence="6">
    <location>
        <begin position="461"/>
        <end position="482"/>
    </location>
</feature>
<evidence type="ECO:0000313" key="9">
    <source>
        <dbReference type="Proteomes" id="UP001457282"/>
    </source>
</evidence>
<reference evidence="8 9" key="1">
    <citation type="journal article" date="2023" name="G3 (Bethesda)">
        <title>A chromosome-length genome assembly and annotation of blackberry (Rubus argutus, cv. 'Hillquist').</title>
        <authorList>
            <person name="Bruna T."/>
            <person name="Aryal R."/>
            <person name="Dudchenko O."/>
            <person name="Sargent D.J."/>
            <person name="Mead D."/>
            <person name="Buti M."/>
            <person name="Cavallini A."/>
            <person name="Hytonen T."/>
            <person name="Andres J."/>
            <person name="Pham M."/>
            <person name="Weisz D."/>
            <person name="Mascagni F."/>
            <person name="Usai G."/>
            <person name="Natali L."/>
            <person name="Bassil N."/>
            <person name="Fernandez G.E."/>
            <person name="Lomsadze A."/>
            <person name="Armour M."/>
            <person name="Olukolu B."/>
            <person name="Poorten T."/>
            <person name="Britton C."/>
            <person name="Davik J."/>
            <person name="Ashrafi H."/>
            <person name="Aiden E.L."/>
            <person name="Borodovsky M."/>
            <person name="Worthington M."/>
        </authorList>
    </citation>
    <scope>NUCLEOTIDE SEQUENCE [LARGE SCALE GENOMIC DNA]</scope>
    <source>
        <strain evidence="8">PI 553951</strain>
    </source>
</reference>
<dbReference type="AlphaFoldDB" id="A0AAW1WVH8"/>
<sequence length="743" mass="83109">MAVEDLHSALISNGGGYAKHSEQKSFLVSLAKWVLKSAMWLIFVAWIALFFIIPTDFGSTFYTDWVAATDGTLFGETGSILLLYSAPIIVIAFLAVPYIIFFGEDEEELQQKKKKAKFSLWTFPVLVDGPLGVVSAAEMIGIILFIVFVLSALYSYTVANFEMLPSYGDDLTEGEKRTFMLQMSAYCFGLIVLSCLAFLFLPIARGSILLRLIDIPFEHATRYHVWLGNLIFFLVTMHGLCYMIVWMVRGIIPSEVIEWKSDGGANLAGIICYGFFLLIWVTTLPPVRKRYFELFYYTHQLYVMFVIFLALHIGGVNLSKAAGGIFLFMLDRFLRFCQSRKTVNIVSATCFPCGTVKLVLPKPANLRYNALGFIFLQVKNISSLQWHPFSVSSSPLNGKYHLEVLIKTVGEWTTKLMDTVSKTSAEDSEIQLPHTPTYQIMASVEGPYGHESPYYLRYEKLVLVAGGSGISPFLAILSDILYRIKKKKPCLPQHVLLVWAIKTSNELSLLSTVDMGSMDFSDRLNIEIQAYVTRESECPVEDVKLFEATSCSVFSFSKGATMSVLTGTGNKLWAGTYVIASTIGFVFALSLLDIFYINPYSIDAWWYLGLLYVICMVASVLIFGGLTIGLWHLWERKTSFREASEENGENGGLVQSNGGLTGKDVYQKTLISATTIQYGHRPNFSEIFGSLSEHFAQVDVGVFVCGPPTLQSSVAKECRSQNLGRRRKGNSPIFHYNSHSFDL</sequence>
<dbReference type="EMBL" id="JBEDUW010000005">
    <property type="protein sequence ID" value="KAK9928613.1"/>
    <property type="molecule type" value="Genomic_DNA"/>
</dbReference>
<evidence type="ECO:0000256" key="4">
    <source>
        <dbReference type="ARBA" id="ARBA00023002"/>
    </source>
</evidence>
<dbReference type="Pfam" id="PF08030">
    <property type="entry name" value="NAD_binding_6"/>
    <property type="match status" value="1"/>
</dbReference>
<name>A0AAW1WVH8_RUBAR</name>
<proteinExistence type="predicted"/>
<evidence type="ECO:0000256" key="3">
    <source>
        <dbReference type="ARBA" id="ARBA00022989"/>
    </source>
</evidence>
<feature type="transmembrane region" description="Helical" evidence="6">
    <location>
        <begin position="139"/>
        <end position="159"/>
    </location>
</feature>
<dbReference type="CDD" id="cd06186">
    <property type="entry name" value="NOX_Duox_like_FAD_NADP"/>
    <property type="match status" value="1"/>
</dbReference>
<feature type="transmembrane region" description="Helical" evidence="6">
    <location>
        <begin position="223"/>
        <end position="252"/>
    </location>
</feature>
<feature type="transmembrane region" description="Helical" evidence="6">
    <location>
        <begin position="33"/>
        <end position="53"/>
    </location>
</feature>
<gene>
    <name evidence="8" type="ORF">M0R45_025738</name>
</gene>
<evidence type="ECO:0000256" key="6">
    <source>
        <dbReference type="SAM" id="Phobius"/>
    </source>
</evidence>
<comment type="subcellular location">
    <subcellularLocation>
        <location evidence="1">Membrane</location>
        <topology evidence="1">Multi-pass membrane protein</topology>
    </subcellularLocation>
</comment>
<evidence type="ECO:0000256" key="1">
    <source>
        <dbReference type="ARBA" id="ARBA00004141"/>
    </source>
</evidence>
<evidence type="ECO:0000256" key="2">
    <source>
        <dbReference type="ARBA" id="ARBA00022692"/>
    </source>
</evidence>
<dbReference type="InterPro" id="IPR017927">
    <property type="entry name" value="FAD-bd_FR_type"/>
</dbReference>
<dbReference type="GO" id="GO:0000293">
    <property type="term" value="F:ferric-chelate reductase activity"/>
    <property type="evidence" value="ECO:0007669"/>
    <property type="project" value="TreeGrafter"/>
</dbReference>
<keyword evidence="4" id="KW-0560">Oxidoreductase</keyword>
<dbReference type="PROSITE" id="PS51384">
    <property type="entry name" value="FAD_FR"/>
    <property type="match status" value="1"/>
</dbReference>
<dbReference type="Gene3D" id="3.40.50.80">
    <property type="entry name" value="Nucleotide-binding domain of ferredoxin-NADP reductase (FNR) module"/>
    <property type="match status" value="2"/>
</dbReference>
<dbReference type="Pfam" id="PF08022">
    <property type="entry name" value="FAD_binding_8"/>
    <property type="match status" value="1"/>
</dbReference>
<dbReference type="SFLD" id="SFLDG01168">
    <property type="entry name" value="Ferric_reductase_subgroup_(FRE"/>
    <property type="match status" value="1"/>
</dbReference>
<protein>
    <recommendedName>
        <fullName evidence="7">FAD-binding FR-type domain-containing protein</fullName>
    </recommendedName>
</protein>
<dbReference type="InterPro" id="IPR039261">
    <property type="entry name" value="FNR_nucleotide-bd"/>
</dbReference>
<dbReference type="Proteomes" id="UP001457282">
    <property type="component" value="Unassembled WGS sequence"/>
</dbReference>
<keyword evidence="3 6" id="KW-1133">Transmembrane helix</keyword>
<keyword evidence="5 6" id="KW-0472">Membrane</keyword>
<feature type="transmembrane region" description="Helical" evidence="6">
    <location>
        <begin position="604"/>
        <end position="631"/>
    </location>
</feature>
<evidence type="ECO:0000313" key="8">
    <source>
        <dbReference type="EMBL" id="KAK9928613.1"/>
    </source>
</evidence>